<evidence type="ECO:0000313" key="2">
    <source>
        <dbReference type="Proteomes" id="UP000002164"/>
    </source>
</evidence>
<evidence type="ECO:0000313" key="1">
    <source>
        <dbReference type="EMBL" id="ACA39595.1"/>
    </source>
</evidence>
<name>B1HU40_LYSSC</name>
<dbReference type="AlphaFoldDB" id="B1HU40"/>
<dbReference type="EnsemblBacteria" id="ACA39595">
    <property type="protein sequence ID" value="ACA39595"/>
    <property type="gene ID" value="Bsph_2018"/>
</dbReference>
<gene>
    <name evidence="1" type="ordered locus">Bsph_2018</name>
</gene>
<dbReference type="EMBL" id="CP000817">
    <property type="protein sequence ID" value="ACA39595.1"/>
    <property type="molecule type" value="Genomic_DNA"/>
</dbReference>
<dbReference type="Proteomes" id="UP000002164">
    <property type="component" value="Chromosome"/>
</dbReference>
<dbReference type="KEGG" id="lsp:Bsph_2018"/>
<sequence>MEAVQYAKSIKKTLFFVFPKNTIVFLRKIDYDFKVYST</sequence>
<organism evidence="1 2">
    <name type="scientific">Lysinibacillus sphaericus (strain C3-41)</name>
    <dbReference type="NCBI Taxonomy" id="444177"/>
    <lineage>
        <taxon>Bacteria</taxon>
        <taxon>Bacillati</taxon>
        <taxon>Bacillota</taxon>
        <taxon>Bacilli</taxon>
        <taxon>Bacillales</taxon>
        <taxon>Bacillaceae</taxon>
        <taxon>Lysinibacillus</taxon>
    </lineage>
</organism>
<protein>
    <submittedName>
        <fullName evidence="1">Uncharacterized protein</fullName>
    </submittedName>
</protein>
<proteinExistence type="predicted"/>
<dbReference type="HOGENOM" id="CLU_3329726_0_0_9"/>
<accession>B1HU40</accession>
<reference evidence="1 2" key="1">
    <citation type="journal article" date="2008" name="J. Bacteriol.">
        <title>Complete genome sequence of the mosquitocidal bacterium Bacillus sphaericus C3-41 and comparison with those of closely related Bacillus species.</title>
        <authorList>
            <person name="Hu X."/>
            <person name="Fan W."/>
            <person name="Han B."/>
            <person name="Liu H."/>
            <person name="Zheng D."/>
            <person name="Li Q."/>
            <person name="Dong W."/>
            <person name="Yan J."/>
            <person name="Gao M."/>
            <person name="Berry C."/>
            <person name="Yuan Z."/>
        </authorList>
    </citation>
    <scope>NUCLEOTIDE SEQUENCE [LARGE SCALE GENOMIC DNA]</scope>
    <source>
        <strain evidence="1 2">C3-41</strain>
    </source>
</reference>